<sequence>MSIKTNAKKSNVKKLNVKKKYKKKKINKKVRRLISVVVILFIVYTGCGKIKEIFDKSSINDNEKELQENTHRDKIPDEVINSNDLTVQNLLKMSKDYPEIGTILSNLSLYPKELLELASRKAETIDFVADYPNYNSDSNKQISIKQDYKKGKIPLFMQWDKRWGYEKYGSNFIAINGCGPTALAMVAVGLTGNTDINPKVVADFSSENGYLVDGIGSSWTLMTEGAKQFGLNGRELPLTKSEILDTLKKGQPIIASMGPGTFTTDGHFIVLTGVDSKNNIIVNDSDSIKRSKQTWDINVFMKETENLWTFTAE</sequence>
<dbReference type="Proteomes" id="UP001501047">
    <property type="component" value="Unassembled WGS sequence"/>
</dbReference>
<keyword evidence="3" id="KW-1185">Reference proteome</keyword>
<dbReference type="Pfam" id="PF13529">
    <property type="entry name" value="Peptidase_C39_2"/>
    <property type="match status" value="1"/>
</dbReference>
<dbReference type="Gene3D" id="3.90.70.10">
    <property type="entry name" value="Cysteine proteinases"/>
    <property type="match status" value="1"/>
</dbReference>
<dbReference type="InterPro" id="IPR039564">
    <property type="entry name" value="Peptidase_C39-like"/>
</dbReference>
<feature type="domain" description="Peptidase C39-like" evidence="1">
    <location>
        <begin position="152"/>
        <end position="285"/>
    </location>
</feature>
<name>A0ABN1KVD5_CLOSU</name>
<evidence type="ECO:0000259" key="1">
    <source>
        <dbReference type="Pfam" id="PF13529"/>
    </source>
</evidence>
<gene>
    <name evidence="2" type="ORF">GCM10008908_31150</name>
</gene>
<reference evidence="2 3" key="1">
    <citation type="journal article" date="2019" name="Int. J. Syst. Evol. Microbiol.">
        <title>The Global Catalogue of Microorganisms (GCM) 10K type strain sequencing project: providing services to taxonomists for standard genome sequencing and annotation.</title>
        <authorList>
            <consortium name="The Broad Institute Genomics Platform"/>
            <consortium name="The Broad Institute Genome Sequencing Center for Infectious Disease"/>
            <person name="Wu L."/>
            <person name="Ma J."/>
        </authorList>
    </citation>
    <scope>NUCLEOTIDE SEQUENCE [LARGE SCALE GENOMIC DNA]</scope>
    <source>
        <strain evidence="2 3">JCM 1417</strain>
    </source>
</reference>
<protein>
    <recommendedName>
        <fullName evidence="1">Peptidase C39-like domain-containing protein</fullName>
    </recommendedName>
</protein>
<comment type="caution">
    <text evidence="2">The sequence shown here is derived from an EMBL/GenBank/DDBJ whole genome shotgun (WGS) entry which is preliminary data.</text>
</comment>
<dbReference type="RefSeq" id="WP_343827411.1">
    <property type="nucleotide sequence ID" value="NZ_BAAACI010000007.1"/>
</dbReference>
<evidence type="ECO:0000313" key="3">
    <source>
        <dbReference type="Proteomes" id="UP001501047"/>
    </source>
</evidence>
<dbReference type="EMBL" id="BAAACI010000007">
    <property type="protein sequence ID" value="GAA0776913.1"/>
    <property type="molecule type" value="Genomic_DNA"/>
</dbReference>
<accession>A0ABN1KVD5</accession>
<organism evidence="2 3">
    <name type="scientific">Clostridium subterminale</name>
    <dbReference type="NCBI Taxonomy" id="1550"/>
    <lineage>
        <taxon>Bacteria</taxon>
        <taxon>Bacillati</taxon>
        <taxon>Bacillota</taxon>
        <taxon>Clostridia</taxon>
        <taxon>Eubacteriales</taxon>
        <taxon>Clostridiaceae</taxon>
        <taxon>Clostridium</taxon>
    </lineage>
</organism>
<evidence type="ECO:0000313" key="2">
    <source>
        <dbReference type="EMBL" id="GAA0776913.1"/>
    </source>
</evidence>
<proteinExistence type="predicted"/>